<comment type="function">
    <text evidence="8">Involved in the biosynthesis of p-aminobenzoate (PABA), a precursor of tetrahydrofolate. Converts 4-amino-4-deoxychorismate into 4-aminobenzoate (PABA) and pyruvate.</text>
</comment>
<dbReference type="PANTHER" id="PTHR42743">
    <property type="entry name" value="AMINO-ACID AMINOTRANSFERASE"/>
    <property type="match status" value="1"/>
</dbReference>
<evidence type="ECO:0000256" key="12">
    <source>
        <dbReference type="RuleBase" id="RU004516"/>
    </source>
</evidence>
<dbReference type="InterPro" id="IPR043132">
    <property type="entry name" value="BCAT-like_C"/>
</dbReference>
<keyword evidence="14" id="KW-1185">Reference proteome</keyword>
<comment type="similarity">
    <text evidence="2 11">Belongs to the class-IV pyridoxal-phosphate-dependent aminotransferase family.</text>
</comment>
<dbReference type="CDD" id="cd01558">
    <property type="entry name" value="D-AAT_like"/>
    <property type="match status" value="1"/>
</dbReference>
<comment type="pathway">
    <text evidence="5">Cofactor biosynthesis; tetrahydrofolate biosynthesis; 4-aminobenzoate from chorismate: step 2/2.</text>
</comment>
<dbReference type="AlphaFoldDB" id="A0A4R5LP46"/>
<dbReference type="PANTHER" id="PTHR42743:SF10">
    <property type="entry name" value="D-ALANINE AMINOTRANSFERASE"/>
    <property type="match status" value="1"/>
</dbReference>
<comment type="catalytic activity">
    <reaction evidence="7">
        <text>4-amino-4-deoxychorismate = 4-aminobenzoate + pyruvate + H(+)</text>
        <dbReference type="Rhea" id="RHEA:16201"/>
        <dbReference type="ChEBI" id="CHEBI:15361"/>
        <dbReference type="ChEBI" id="CHEBI:15378"/>
        <dbReference type="ChEBI" id="CHEBI:17836"/>
        <dbReference type="ChEBI" id="CHEBI:58406"/>
        <dbReference type="EC" id="4.1.3.38"/>
    </reaction>
</comment>
<evidence type="ECO:0000256" key="6">
    <source>
        <dbReference type="ARBA" id="ARBA00035676"/>
    </source>
</evidence>
<dbReference type="Gene3D" id="3.30.470.10">
    <property type="match status" value="1"/>
</dbReference>
<dbReference type="PROSITE" id="PS00770">
    <property type="entry name" value="AA_TRANSFER_CLASS_4"/>
    <property type="match status" value="1"/>
</dbReference>
<name>A0A4R5LP46_9GAMM</name>
<dbReference type="GO" id="GO:0008483">
    <property type="term" value="F:transaminase activity"/>
    <property type="evidence" value="ECO:0007669"/>
    <property type="project" value="UniProtKB-KW"/>
</dbReference>
<keyword evidence="13" id="KW-0808">Transferase</keyword>
<dbReference type="OrthoDB" id="21319at2"/>
<dbReference type="InterPro" id="IPR050571">
    <property type="entry name" value="Class-IV_PLP-Dep_Aminotrnsfr"/>
</dbReference>
<evidence type="ECO:0000256" key="7">
    <source>
        <dbReference type="ARBA" id="ARBA00049529"/>
    </source>
</evidence>
<dbReference type="InterPro" id="IPR001544">
    <property type="entry name" value="Aminotrans_IV"/>
</dbReference>
<dbReference type="InterPro" id="IPR043131">
    <property type="entry name" value="BCAT-like_N"/>
</dbReference>
<dbReference type="InterPro" id="IPR036038">
    <property type="entry name" value="Aminotransferase-like"/>
</dbReference>
<keyword evidence="13" id="KW-0032">Aminotransferase</keyword>
<organism evidence="13 14">
    <name type="scientific">Seongchinamella unica</name>
    <dbReference type="NCBI Taxonomy" id="2547392"/>
    <lineage>
        <taxon>Bacteria</taxon>
        <taxon>Pseudomonadati</taxon>
        <taxon>Pseudomonadota</taxon>
        <taxon>Gammaproteobacteria</taxon>
        <taxon>Cellvibrionales</taxon>
        <taxon>Halieaceae</taxon>
        <taxon>Seongchinamella</taxon>
    </lineage>
</organism>
<evidence type="ECO:0000313" key="13">
    <source>
        <dbReference type="EMBL" id="TDG12152.1"/>
    </source>
</evidence>
<dbReference type="EMBL" id="SMSE01000004">
    <property type="protein sequence ID" value="TDG12152.1"/>
    <property type="molecule type" value="Genomic_DNA"/>
</dbReference>
<evidence type="ECO:0000256" key="9">
    <source>
        <dbReference type="ARBA" id="ARBA00069174"/>
    </source>
</evidence>
<dbReference type="Pfam" id="PF01063">
    <property type="entry name" value="Aminotran_4"/>
    <property type="match status" value="1"/>
</dbReference>
<evidence type="ECO:0000256" key="3">
    <source>
        <dbReference type="ARBA" id="ARBA00022898"/>
    </source>
</evidence>
<protein>
    <recommendedName>
        <fullName evidence="9">Aminodeoxychorismate lyase</fullName>
        <ecNumber evidence="6">4.1.3.38</ecNumber>
    </recommendedName>
    <alternativeName>
        <fullName evidence="10">4-amino-4-deoxychorismate lyase</fullName>
    </alternativeName>
</protein>
<keyword evidence="3 12" id="KW-0663">Pyridoxal phosphate</keyword>
<dbReference type="Gene3D" id="3.20.10.10">
    <property type="entry name" value="D-amino Acid Aminotransferase, subunit A, domain 2"/>
    <property type="match status" value="1"/>
</dbReference>
<evidence type="ECO:0000256" key="5">
    <source>
        <dbReference type="ARBA" id="ARBA00035633"/>
    </source>
</evidence>
<dbReference type="InterPro" id="IPR018300">
    <property type="entry name" value="Aminotrans_IV_CS"/>
</dbReference>
<dbReference type="SUPFAM" id="SSF56752">
    <property type="entry name" value="D-aminoacid aminotransferase-like PLP-dependent enzymes"/>
    <property type="match status" value="1"/>
</dbReference>
<evidence type="ECO:0000256" key="4">
    <source>
        <dbReference type="ARBA" id="ARBA00022909"/>
    </source>
</evidence>
<sequence length="285" mass="31381">MIVYLNGEYIPAEEATISPFDRGFLFGDGIYDALPSYNGKLVGMQLHLDRMTNGLENIGIENPLSDDQWREIAARLISEQDSPNVGVYFHVTRGNEGRRFHGFPIGIKPTVLAMAAAIPPPPTPERDKQDGLKVSSSQDLRWQRCNIKSTALLGNVLHFQESYASDLDETILYNAAGELTEASACNVFIVKDGVVATPPLDHQILPGISRHIAIEAMRAEGSIPVEERVISMDEVRQADEVWVSSSSKLITPVIELDGKPVGDGMVGPVWEKAIKLYLAAMYDYP</sequence>
<evidence type="ECO:0000256" key="2">
    <source>
        <dbReference type="ARBA" id="ARBA00009320"/>
    </source>
</evidence>
<dbReference type="GO" id="GO:0008696">
    <property type="term" value="F:4-amino-4-deoxychorismate lyase activity"/>
    <property type="evidence" value="ECO:0007669"/>
    <property type="project" value="UniProtKB-EC"/>
</dbReference>
<evidence type="ECO:0000256" key="1">
    <source>
        <dbReference type="ARBA" id="ARBA00001933"/>
    </source>
</evidence>
<evidence type="ECO:0000313" key="14">
    <source>
        <dbReference type="Proteomes" id="UP000295554"/>
    </source>
</evidence>
<comment type="cofactor">
    <cofactor evidence="1 12">
        <name>pyridoxal 5'-phosphate</name>
        <dbReference type="ChEBI" id="CHEBI:597326"/>
    </cofactor>
</comment>
<dbReference type="GO" id="GO:0046656">
    <property type="term" value="P:folic acid biosynthetic process"/>
    <property type="evidence" value="ECO:0007669"/>
    <property type="project" value="UniProtKB-KW"/>
</dbReference>
<dbReference type="FunFam" id="3.20.10.10:FF:000002">
    <property type="entry name" value="D-alanine aminotransferase"/>
    <property type="match status" value="1"/>
</dbReference>
<dbReference type="GO" id="GO:0008652">
    <property type="term" value="P:amino acid biosynthetic process"/>
    <property type="evidence" value="ECO:0007669"/>
    <property type="project" value="UniProtKB-ARBA"/>
</dbReference>
<evidence type="ECO:0000256" key="11">
    <source>
        <dbReference type="RuleBase" id="RU004106"/>
    </source>
</evidence>
<comment type="caution">
    <text evidence="13">The sequence shown here is derived from an EMBL/GenBank/DDBJ whole genome shotgun (WGS) entry which is preliminary data.</text>
</comment>
<evidence type="ECO:0000256" key="8">
    <source>
        <dbReference type="ARBA" id="ARBA00054027"/>
    </source>
</evidence>
<keyword evidence="4" id="KW-0289">Folate biosynthesis</keyword>
<dbReference type="GO" id="GO:0005829">
    <property type="term" value="C:cytosol"/>
    <property type="evidence" value="ECO:0007669"/>
    <property type="project" value="TreeGrafter"/>
</dbReference>
<evidence type="ECO:0000256" key="10">
    <source>
        <dbReference type="ARBA" id="ARBA00080135"/>
    </source>
</evidence>
<gene>
    <name evidence="13" type="ORF">E2F43_17550</name>
</gene>
<reference evidence="13 14" key="1">
    <citation type="submission" date="2019-03" db="EMBL/GenBank/DDBJ databases">
        <title>Seongchinamella monodicae gen. nov., sp. nov., a novel member of the Gammaproteobacteria isolated from a tidal mudflat of beach.</title>
        <authorList>
            <person name="Yang H.G."/>
            <person name="Kang J.W."/>
            <person name="Lee S.D."/>
        </authorList>
    </citation>
    <scope>NUCLEOTIDE SEQUENCE [LARGE SCALE GENOMIC DNA]</scope>
    <source>
        <strain evidence="13 14">GH4-78</strain>
    </source>
</reference>
<dbReference type="Proteomes" id="UP000295554">
    <property type="component" value="Unassembled WGS sequence"/>
</dbReference>
<dbReference type="EC" id="4.1.3.38" evidence="6"/>
<dbReference type="RefSeq" id="WP_133215095.1">
    <property type="nucleotide sequence ID" value="NZ_SMSE01000004.1"/>
</dbReference>
<proteinExistence type="inferred from homology"/>
<accession>A0A4R5LP46</accession>